<comment type="caution">
    <text evidence="2">The sequence shown here is derived from an EMBL/GenBank/DDBJ whole genome shotgun (WGS) entry which is preliminary data.</text>
</comment>
<dbReference type="EMBL" id="JACNJN010000148">
    <property type="protein sequence ID" value="MBC8336226.1"/>
    <property type="molecule type" value="Genomic_DNA"/>
</dbReference>
<dbReference type="InterPro" id="IPR036736">
    <property type="entry name" value="ACP-like_sf"/>
</dbReference>
<evidence type="ECO:0000313" key="2">
    <source>
        <dbReference type="EMBL" id="MBC8336226.1"/>
    </source>
</evidence>
<dbReference type="PROSITE" id="PS50075">
    <property type="entry name" value="CARRIER"/>
    <property type="match status" value="1"/>
</dbReference>
<feature type="domain" description="Carrier" evidence="1">
    <location>
        <begin position="4"/>
        <end position="80"/>
    </location>
</feature>
<dbReference type="Pfam" id="PF00550">
    <property type="entry name" value="PP-binding"/>
    <property type="match status" value="1"/>
</dbReference>
<dbReference type="InterPro" id="IPR009081">
    <property type="entry name" value="PP-bd_ACP"/>
</dbReference>
<sequence length="80" mass="8881">MDQSISSQIAKFVATEILKQPGREISLDEPLISSGIIDSFSLMDLALFIEDTFGVRIEDTELNAESFDSLQQLSDLITSR</sequence>
<accession>A0A8J6NNH6</accession>
<proteinExistence type="predicted"/>
<dbReference type="AlphaFoldDB" id="A0A8J6NNH6"/>
<dbReference type="SUPFAM" id="SSF47336">
    <property type="entry name" value="ACP-like"/>
    <property type="match status" value="1"/>
</dbReference>
<evidence type="ECO:0000259" key="1">
    <source>
        <dbReference type="PROSITE" id="PS50075"/>
    </source>
</evidence>
<name>A0A8J6NNH6_9CHLR</name>
<dbReference type="Gene3D" id="1.10.1200.10">
    <property type="entry name" value="ACP-like"/>
    <property type="match status" value="1"/>
</dbReference>
<evidence type="ECO:0000313" key="3">
    <source>
        <dbReference type="Proteomes" id="UP000614469"/>
    </source>
</evidence>
<dbReference type="Proteomes" id="UP000614469">
    <property type="component" value="Unassembled WGS sequence"/>
</dbReference>
<gene>
    <name evidence="2" type="ORF">H8E29_13245</name>
</gene>
<reference evidence="2 3" key="1">
    <citation type="submission" date="2020-08" db="EMBL/GenBank/DDBJ databases">
        <title>Bridging the membrane lipid divide: bacteria of the FCB group superphylum have the potential to synthesize archaeal ether lipids.</title>
        <authorList>
            <person name="Villanueva L."/>
            <person name="Von Meijenfeldt F.A.B."/>
            <person name="Westbye A.B."/>
            <person name="Yadav S."/>
            <person name="Hopmans E.C."/>
            <person name="Dutilh B.E."/>
            <person name="Sinninghe Damste J.S."/>
        </authorList>
    </citation>
    <scope>NUCLEOTIDE SEQUENCE [LARGE SCALE GENOMIC DNA]</scope>
    <source>
        <strain evidence="2">NIOZ-UU36</strain>
    </source>
</reference>
<protein>
    <submittedName>
        <fullName evidence="2">Acyl carrier protein</fullName>
    </submittedName>
</protein>
<organism evidence="2 3">
    <name type="scientific">Candidatus Desulfolinea nitratireducens</name>
    <dbReference type="NCBI Taxonomy" id="2841698"/>
    <lineage>
        <taxon>Bacteria</taxon>
        <taxon>Bacillati</taxon>
        <taxon>Chloroflexota</taxon>
        <taxon>Anaerolineae</taxon>
        <taxon>Anaerolineales</taxon>
        <taxon>Anaerolineales incertae sedis</taxon>
        <taxon>Candidatus Desulfolinea</taxon>
    </lineage>
</organism>